<dbReference type="STRING" id="1912961.BU204_30420"/>
<keyword evidence="14" id="KW-1185">Reference proteome</keyword>
<dbReference type="InterPro" id="IPR000014">
    <property type="entry name" value="PAS"/>
</dbReference>
<dbReference type="GO" id="GO:0009927">
    <property type="term" value="F:histidine phosphotransfer kinase activity"/>
    <property type="evidence" value="ECO:0007669"/>
    <property type="project" value="TreeGrafter"/>
</dbReference>
<proteinExistence type="predicted"/>
<accession>A0A1Q8CAH7</accession>
<evidence type="ECO:0000256" key="9">
    <source>
        <dbReference type="SAM" id="Coils"/>
    </source>
</evidence>
<dbReference type="RefSeq" id="WP_075129226.1">
    <property type="nucleotide sequence ID" value="NZ_MSIE01000068.1"/>
</dbReference>
<dbReference type="EMBL" id="MSIE01000068">
    <property type="protein sequence ID" value="OLF11332.1"/>
    <property type="molecule type" value="Genomic_DNA"/>
</dbReference>
<dbReference type="CDD" id="cd00082">
    <property type="entry name" value="HisKA"/>
    <property type="match status" value="1"/>
</dbReference>
<name>A0A1Q8CAH7_9PSEU</name>
<dbReference type="PANTHER" id="PTHR43047">
    <property type="entry name" value="TWO-COMPONENT HISTIDINE PROTEIN KINASE"/>
    <property type="match status" value="1"/>
</dbReference>
<dbReference type="SMART" id="SM00387">
    <property type="entry name" value="HATPase_c"/>
    <property type="match status" value="1"/>
</dbReference>
<comment type="caution">
    <text evidence="13">The sequence shown here is derived from an EMBL/GenBank/DDBJ whole genome shotgun (WGS) entry which is preliminary data.</text>
</comment>
<sequence length="517" mass="55578">MGHPLTVLILEDNPDDAELLAIELTAAGFAPECTRVEDEAAFRAALRQAPDVLIADYHLPQFDALTALKVAVEVAPDVPVIVVSGVMDEETCVRSLRHGAVDYLLKDRLTRLGPAVRHALETKEREAARLRAEQDARDAGTILQSLVDGAPTPIYLADDLGRFVLVNRAFETAFGSSRDHLVGRTALDTIEVETARGIAGRDRRCLTDRTVQEAEEVLPGTAGPRTYVSIRYPMSIQGGSPAVAAVYTDISRQKETETELRAAKADLRAQADALAEANAELQKLDAMRNRFIATVSHELRTPLTSILSLTQVLGDDDLVPGGREIVATIERNGQRLLDLIETLLAFAKIEGDAIRLNLTEVDPAELVRTCRAAIEPAASAADVTLAEHLPERLPPLRADRQQLERVLLNLLGNAVKFSPGGGTTTITADVLEDGGAVSIAVRDTGIGIPADEVKHIFTRFFRSSNAEEQAIGGTGLGLAISKAIVENHDGRIDIDSRPHAGTTVTVTLPTAGPRACR</sequence>
<dbReference type="SUPFAM" id="SSF52172">
    <property type="entry name" value="CheY-like"/>
    <property type="match status" value="1"/>
</dbReference>
<dbReference type="SUPFAM" id="SSF55785">
    <property type="entry name" value="PYP-like sensor domain (PAS domain)"/>
    <property type="match status" value="1"/>
</dbReference>
<dbReference type="PROSITE" id="PS50110">
    <property type="entry name" value="RESPONSE_REGULATORY"/>
    <property type="match status" value="1"/>
</dbReference>
<dbReference type="PROSITE" id="PS50109">
    <property type="entry name" value="HIS_KIN"/>
    <property type="match status" value="1"/>
</dbReference>
<organism evidence="13 14">
    <name type="scientific">Actinophytocola xanthii</name>
    <dbReference type="NCBI Taxonomy" id="1912961"/>
    <lineage>
        <taxon>Bacteria</taxon>
        <taxon>Bacillati</taxon>
        <taxon>Actinomycetota</taxon>
        <taxon>Actinomycetes</taxon>
        <taxon>Pseudonocardiales</taxon>
        <taxon>Pseudonocardiaceae</taxon>
    </lineage>
</organism>
<dbReference type="Proteomes" id="UP000185596">
    <property type="component" value="Unassembled WGS sequence"/>
</dbReference>
<dbReference type="InterPro" id="IPR003661">
    <property type="entry name" value="HisK_dim/P_dom"/>
</dbReference>
<evidence type="ECO:0000259" key="12">
    <source>
        <dbReference type="PROSITE" id="PS50112"/>
    </source>
</evidence>
<dbReference type="SMART" id="SM00388">
    <property type="entry name" value="HisKA"/>
    <property type="match status" value="1"/>
</dbReference>
<dbReference type="Gene3D" id="1.10.287.130">
    <property type="match status" value="1"/>
</dbReference>
<evidence type="ECO:0000256" key="4">
    <source>
        <dbReference type="ARBA" id="ARBA00022553"/>
    </source>
</evidence>
<dbReference type="GO" id="GO:0005886">
    <property type="term" value="C:plasma membrane"/>
    <property type="evidence" value="ECO:0007669"/>
    <property type="project" value="UniProtKB-SubCell"/>
</dbReference>
<keyword evidence="5" id="KW-0808">Transferase</keyword>
<dbReference type="NCBIfam" id="TIGR00229">
    <property type="entry name" value="sensory_box"/>
    <property type="match status" value="1"/>
</dbReference>
<dbReference type="Gene3D" id="3.30.565.10">
    <property type="entry name" value="Histidine kinase-like ATPase, C-terminal domain"/>
    <property type="match status" value="1"/>
</dbReference>
<dbReference type="SMART" id="SM00091">
    <property type="entry name" value="PAS"/>
    <property type="match status" value="1"/>
</dbReference>
<dbReference type="InterPro" id="IPR013656">
    <property type="entry name" value="PAS_4"/>
</dbReference>
<dbReference type="InterPro" id="IPR036097">
    <property type="entry name" value="HisK_dim/P_sf"/>
</dbReference>
<dbReference type="InterPro" id="IPR011006">
    <property type="entry name" value="CheY-like_superfamily"/>
</dbReference>
<dbReference type="SUPFAM" id="SSF55874">
    <property type="entry name" value="ATPase domain of HSP90 chaperone/DNA topoisomerase II/histidine kinase"/>
    <property type="match status" value="1"/>
</dbReference>
<evidence type="ECO:0000256" key="2">
    <source>
        <dbReference type="ARBA" id="ARBA00004236"/>
    </source>
</evidence>
<dbReference type="CDD" id="cd00075">
    <property type="entry name" value="HATPase"/>
    <property type="match status" value="1"/>
</dbReference>
<keyword evidence="9" id="KW-0175">Coiled coil</keyword>
<dbReference type="PRINTS" id="PR00344">
    <property type="entry name" value="BCTRLSENSOR"/>
</dbReference>
<comment type="subcellular location">
    <subcellularLocation>
        <location evidence="2">Cell membrane</location>
    </subcellularLocation>
</comment>
<feature type="domain" description="PAS" evidence="12">
    <location>
        <begin position="139"/>
        <end position="187"/>
    </location>
</feature>
<evidence type="ECO:0000256" key="7">
    <source>
        <dbReference type="ARBA" id="ARBA00023012"/>
    </source>
</evidence>
<keyword evidence="4 8" id="KW-0597">Phosphoprotein</keyword>
<dbReference type="Pfam" id="PF08448">
    <property type="entry name" value="PAS_4"/>
    <property type="match status" value="1"/>
</dbReference>
<reference evidence="13 14" key="1">
    <citation type="submission" date="2016-12" db="EMBL/GenBank/DDBJ databases">
        <title>The draft genome sequence of Actinophytocola sp. 11-183.</title>
        <authorList>
            <person name="Wang W."/>
            <person name="Yuan L."/>
        </authorList>
    </citation>
    <scope>NUCLEOTIDE SEQUENCE [LARGE SCALE GENOMIC DNA]</scope>
    <source>
        <strain evidence="13 14">11-183</strain>
    </source>
</reference>
<dbReference type="GO" id="GO:0000155">
    <property type="term" value="F:phosphorelay sensor kinase activity"/>
    <property type="evidence" value="ECO:0007669"/>
    <property type="project" value="InterPro"/>
</dbReference>
<dbReference type="OrthoDB" id="340764at2"/>
<dbReference type="InterPro" id="IPR035965">
    <property type="entry name" value="PAS-like_dom_sf"/>
</dbReference>
<dbReference type="InterPro" id="IPR005467">
    <property type="entry name" value="His_kinase_dom"/>
</dbReference>
<dbReference type="Gene3D" id="3.40.50.2300">
    <property type="match status" value="1"/>
</dbReference>
<evidence type="ECO:0000256" key="8">
    <source>
        <dbReference type="PROSITE-ProRule" id="PRU00169"/>
    </source>
</evidence>
<dbReference type="Pfam" id="PF00512">
    <property type="entry name" value="HisKA"/>
    <property type="match status" value="1"/>
</dbReference>
<dbReference type="InterPro" id="IPR001789">
    <property type="entry name" value="Sig_transdc_resp-reg_receiver"/>
</dbReference>
<evidence type="ECO:0000256" key="1">
    <source>
        <dbReference type="ARBA" id="ARBA00000085"/>
    </source>
</evidence>
<dbReference type="InterPro" id="IPR036890">
    <property type="entry name" value="HATPase_C_sf"/>
</dbReference>
<evidence type="ECO:0000313" key="14">
    <source>
        <dbReference type="Proteomes" id="UP000185596"/>
    </source>
</evidence>
<dbReference type="FunFam" id="3.30.565.10:FF:000006">
    <property type="entry name" value="Sensor histidine kinase WalK"/>
    <property type="match status" value="1"/>
</dbReference>
<dbReference type="CDD" id="cd00130">
    <property type="entry name" value="PAS"/>
    <property type="match status" value="1"/>
</dbReference>
<feature type="modified residue" description="4-aspartylphosphate" evidence="8">
    <location>
        <position position="56"/>
    </location>
</feature>
<evidence type="ECO:0000256" key="3">
    <source>
        <dbReference type="ARBA" id="ARBA00012438"/>
    </source>
</evidence>
<dbReference type="PROSITE" id="PS50112">
    <property type="entry name" value="PAS"/>
    <property type="match status" value="1"/>
</dbReference>
<dbReference type="PANTHER" id="PTHR43047:SF72">
    <property type="entry name" value="OSMOSENSING HISTIDINE PROTEIN KINASE SLN1"/>
    <property type="match status" value="1"/>
</dbReference>
<evidence type="ECO:0000259" key="11">
    <source>
        <dbReference type="PROSITE" id="PS50110"/>
    </source>
</evidence>
<dbReference type="Pfam" id="PF02518">
    <property type="entry name" value="HATPase_c"/>
    <property type="match status" value="1"/>
</dbReference>
<comment type="catalytic activity">
    <reaction evidence="1">
        <text>ATP + protein L-histidine = ADP + protein N-phospho-L-histidine.</text>
        <dbReference type="EC" id="2.7.13.3"/>
    </reaction>
</comment>
<feature type="domain" description="Histidine kinase" evidence="10">
    <location>
        <begin position="294"/>
        <end position="512"/>
    </location>
</feature>
<dbReference type="SUPFAM" id="SSF47384">
    <property type="entry name" value="Homodimeric domain of signal transducing histidine kinase"/>
    <property type="match status" value="1"/>
</dbReference>
<dbReference type="Gene3D" id="3.30.450.20">
    <property type="entry name" value="PAS domain"/>
    <property type="match status" value="1"/>
</dbReference>
<gene>
    <name evidence="13" type="ORF">BU204_30420</name>
</gene>
<evidence type="ECO:0000256" key="6">
    <source>
        <dbReference type="ARBA" id="ARBA00022777"/>
    </source>
</evidence>
<dbReference type="EC" id="2.7.13.3" evidence="3"/>
<dbReference type="InterPro" id="IPR003594">
    <property type="entry name" value="HATPase_dom"/>
</dbReference>
<evidence type="ECO:0000313" key="13">
    <source>
        <dbReference type="EMBL" id="OLF11332.1"/>
    </source>
</evidence>
<feature type="domain" description="Response regulatory" evidence="11">
    <location>
        <begin position="6"/>
        <end position="121"/>
    </location>
</feature>
<keyword evidence="6" id="KW-0418">Kinase</keyword>
<protein>
    <recommendedName>
        <fullName evidence="3">histidine kinase</fullName>
        <ecNumber evidence="3">2.7.13.3</ecNumber>
    </recommendedName>
</protein>
<dbReference type="SMART" id="SM00448">
    <property type="entry name" value="REC"/>
    <property type="match status" value="1"/>
</dbReference>
<keyword evidence="7" id="KW-0902">Two-component regulatory system</keyword>
<dbReference type="Pfam" id="PF00072">
    <property type="entry name" value="Response_reg"/>
    <property type="match status" value="1"/>
</dbReference>
<feature type="coiled-coil region" evidence="9">
    <location>
        <begin position="260"/>
        <end position="294"/>
    </location>
</feature>
<evidence type="ECO:0000259" key="10">
    <source>
        <dbReference type="PROSITE" id="PS50109"/>
    </source>
</evidence>
<dbReference type="AlphaFoldDB" id="A0A1Q8CAH7"/>
<dbReference type="InterPro" id="IPR004358">
    <property type="entry name" value="Sig_transdc_His_kin-like_C"/>
</dbReference>
<evidence type="ECO:0000256" key="5">
    <source>
        <dbReference type="ARBA" id="ARBA00022679"/>
    </source>
</evidence>
<dbReference type="CDD" id="cd00156">
    <property type="entry name" value="REC"/>
    <property type="match status" value="1"/>
</dbReference>